<evidence type="ECO:0000256" key="3">
    <source>
        <dbReference type="ARBA" id="ARBA00022602"/>
    </source>
</evidence>
<dbReference type="EMBL" id="JAVEPI010000001">
    <property type="protein sequence ID" value="KAK1444771.1"/>
    <property type="molecule type" value="Genomic_DNA"/>
</dbReference>
<evidence type="ECO:0000313" key="9">
    <source>
        <dbReference type="EMBL" id="KAK1444771.1"/>
    </source>
</evidence>
<dbReference type="Proteomes" id="UP001230268">
    <property type="component" value="Unassembled WGS sequence"/>
</dbReference>
<dbReference type="PANTHER" id="PTHR11774">
    <property type="entry name" value="GERANYLGERANYL TRANSFERASE TYPE BETA SUBUNIT"/>
    <property type="match status" value="1"/>
</dbReference>
<organism evidence="9 10">
    <name type="scientific">Babesia gibsoni</name>
    <dbReference type="NCBI Taxonomy" id="33632"/>
    <lineage>
        <taxon>Eukaryota</taxon>
        <taxon>Sar</taxon>
        <taxon>Alveolata</taxon>
        <taxon>Apicomplexa</taxon>
        <taxon>Aconoidasida</taxon>
        <taxon>Piroplasmida</taxon>
        <taxon>Babesiidae</taxon>
        <taxon>Babesia</taxon>
    </lineage>
</organism>
<dbReference type="GO" id="GO:0005965">
    <property type="term" value="C:protein farnesyltransferase complex"/>
    <property type="evidence" value="ECO:0007669"/>
    <property type="project" value="TreeGrafter"/>
</dbReference>
<dbReference type="Pfam" id="PF00432">
    <property type="entry name" value="Prenyltrans"/>
    <property type="match status" value="1"/>
</dbReference>
<keyword evidence="6" id="KW-0677">Repeat</keyword>
<accession>A0AAD8PG29</accession>
<reference evidence="9" key="1">
    <citation type="submission" date="2023-08" db="EMBL/GenBank/DDBJ databases">
        <title>Draft sequence of the Babesia gibsoni genome.</title>
        <authorList>
            <person name="Yamagishi J.Y."/>
            <person name="Xuan X.X."/>
        </authorList>
    </citation>
    <scope>NUCLEOTIDE SEQUENCE</scope>
    <source>
        <strain evidence="9">Azabu</strain>
    </source>
</reference>
<protein>
    <submittedName>
        <fullName evidence="9">Geranylgeranyl transferase type beta subunit like protein</fullName>
    </submittedName>
</protein>
<dbReference type="InterPro" id="IPR008930">
    <property type="entry name" value="Terpenoid_cyclase/PrenylTrfase"/>
</dbReference>
<sequence length="494" mass="54528">MSVLDDRFLRRVNDAISCLQRCCEYLAPNIDSSGKLESDGCVSLTQDETDILSNEGGLVLSEYMTNLCRGVDNEEARCLSEGLEESVQSQLLVEKSCKEIYSSVFSTYIVFMCDHMSDTHAPVCDDASCLSVPAGELWKYRPARVVLSLISDYKVVDGNVRIHPASHGKTFMKKVGAVAPEVCPLQRELHIQYIARHLTLSGPPKTIPLGHLNCSQPWIVYWTIHSLRVLGVDILQYKERVVETLLECWDPLNGGFGGGVGQIGHLATTYAAVCCFKMLDCIRLLDVGTMRKFLRDMKQDDGSYTVHRGGERDVRGSYCAIATASMMGILDDELVANVASCIAACQGYDGGIAGEPNLESHAGYVYCGTAALKLIGALNRIDTDRLRQWCLMRQTPQLGYQGRPHKLVDACYSFWIGATLAMVGEEIPDSYEQPYSMLKTYLMFISQSPLGGFRDKPGKSADLYHTCYALSALEIIAGRNSSPQALDFSLNIIQ</sequence>
<dbReference type="GO" id="GO:0046872">
    <property type="term" value="F:metal ion binding"/>
    <property type="evidence" value="ECO:0007669"/>
    <property type="project" value="UniProtKB-KW"/>
</dbReference>
<dbReference type="GO" id="GO:0004660">
    <property type="term" value="F:protein farnesyltransferase activity"/>
    <property type="evidence" value="ECO:0007669"/>
    <property type="project" value="TreeGrafter"/>
</dbReference>
<dbReference type="SUPFAM" id="SSF48239">
    <property type="entry name" value="Terpenoid cyclases/Protein prenyltransferases"/>
    <property type="match status" value="1"/>
</dbReference>
<keyword evidence="3" id="KW-0637">Prenyltransferase</keyword>
<keyword evidence="4 9" id="KW-0808">Transferase</keyword>
<evidence type="ECO:0000313" key="10">
    <source>
        <dbReference type="Proteomes" id="UP001230268"/>
    </source>
</evidence>
<dbReference type="Gene3D" id="1.50.10.20">
    <property type="match status" value="1"/>
</dbReference>
<evidence type="ECO:0000256" key="6">
    <source>
        <dbReference type="ARBA" id="ARBA00022737"/>
    </source>
</evidence>
<keyword evidence="7" id="KW-0862">Zinc</keyword>
<evidence type="ECO:0000256" key="2">
    <source>
        <dbReference type="ARBA" id="ARBA00010497"/>
    </source>
</evidence>
<keyword evidence="10" id="KW-1185">Reference proteome</keyword>
<gene>
    <name evidence="9" type="ORF">BgAZ_106770</name>
</gene>
<evidence type="ECO:0000256" key="7">
    <source>
        <dbReference type="ARBA" id="ARBA00022833"/>
    </source>
</evidence>
<evidence type="ECO:0000256" key="4">
    <source>
        <dbReference type="ARBA" id="ARBA00022679"/>
    </source>
</evidence>
<proteinExistence type="inferred from homology"/>
<dbReference type="InterPro" id="IPR045089">
    <property type="entry name" value="PGGT1B-like"/>
</dbReference>
<evidence type="ECO:0000259" key="8">
    <source>
        <dbReference type="Pfam" id="PF00432"/>
    </source>
</evidence>
<comment type="caution">
    <text evidence="9">The sequence shown here is derived from an EMBL/GenBank/DDBJ whole genome shotgun (WGS) entry which is preliminary data.</text>
</comment>
<feature type="domain" description="Prenyltransferase alpha-alpha toroid" evidence="8">
    <location>
        <begin position="185"/>
        <end position="492"/>
    </location>
</feature>
<evidence type="ECO:0000256" key="5">
    <source>
        <dbReference type="ARBA" id="ARBA00022723"/>
    </source>
</evidence>
<dbReference type="AlphaFoldDB" id="A0AAD8PG29"/>
<dbReference type="InterPro" id="IPR001330">
    <property type="entry name" value="Prenyltrans"/>
</dbReference>
<comment type="cofactor">
    <cofactor evidence="1">
        <name>Zn(2+)</name>
        <dbReference type="ChEBI" id="CHEBI:29105"/>
    </cofactor>
</comment>
<dbReference type="PANTHER" id="PTHR11774:SF6">
    <property type="entry name" value="PROTEIN FARNESYLTRANSFERASE SUBUNIT BETA"/>
    <property type="match status" value="1"/>
</dbReference>
<comment type="similarity">
    <text evidence="2">Belongs to the protein prenyltransferase subunit beta family.</text>
</comment>
<evidence type="ECO:0000256" key="1">
    <source>
        <dbReference type="ARBA" id="ARBA00001947"/>
    </source>
</evidence>
<keyword evidence="5" id="KW-0479">Metal-binding</keyword>
<name>A0AAD8PG29_BABGI</name>